<evidence type="ECO:0000313" key="3">
    <source>
        <dbReference type="Proteomes" id="UP000654345"/>
    </source>
</evidence>
<dbReference type="EMBL" id="BNJG01000002">
    <property type="protein sequence ID" value="GHO55931.1"/>
    <property type="molecule type" value="Genomic_DNA"/>
</dbReference>
<dbReference type="InterPro" id="IPR036107">
    <property type="entry name" value="CsrA_sf"/>
</dbReference>
<keyword evidence="3" id="KW-1185">Reference proteome</keyword>
<dbReference type="Proteomes" id="UP000654345">
    <property type="component" value="Unassembled WGS sequence"/>
</dbReference>
<dbReference type="InterPro" id="IPR003751">
    <property type="entry name" value="CsrA"/>
</dbReference>
<dbReference type="Gene3D" id="2.60.40.4380">
    <property type="entry name" value="Translational regulator CsrA"/>
    <property type="match status" value="1"/>
</dbReference>
<keyword evidence="1" id="KW-0694">RNA-binding</keyword>
<evidence type="ECO:0000313" key="2">
    <source>
        <dbReference type="EMBL" id="GHO55931.1"/>
    </source>
</evidence>
<evidence type="ECO:0000256" key="1">
    <source>
        <dbReference type="HAMAP-Rule" id="MF_00167"/>
    </source>
</evidence>
<name>A0ABQ3UT57_9CHLR</name>
<comment type="caution">
    <text evidence="2">The sequence shown here is derived from an EMBL/GenBank/DDBJ whole genome shotgun (WGS) entry which is preliminary data.</text>
</comment>
<comment type="subcellular location">
    <subcellularLocation>
        <location evidence="1">Cytoplasm</location>
    </subcellularLocation>
</comment>
<keyword evidence="1" id="KW-1005">Bacterial flagellum biogenesis</keyword>
<comment type="similarity">
    <text evidence="1">Belongs to the CsrA/RsmA family.</text>
</comment>
<gene>
    <name evidence="1" type="primary">csrA</name>
    <name evidence="2" type="ORF">KSB_44060</name>
</gene>
<accession>A0ABQ3UT57</accession>
<comment type="function">
    <text evidence="1">A translational regulator that binds mRNA to regulate translation initiation and/or mRNA stability. Usually binds in the 5'-UTR at or near the Shine-Dalgarno sequence preventing ribosome-binding, thus repressing translation. Its main target seems to be the major flagellin gene, while its function is anatagonized by FliW.</text>
</comment>
<keyword evidence="1" id="KW-0678">Repressor</keyword>
<dbReference type="SUPFAM" id="SSF117130">
    <property type="entry name" value="CsrA-like"/>
    <property type="match status" value="1"/>
</dbReference>
<dbReference type="RefSeq" id="WP_201372550.1">
    <property type="nucleotide sequence ID" value="NZ_BNJG01000002.1"/>
</dbReference>
<organism evidence="2 3">
    <name type="scientific">Ktedonobacter robiniae</name>
    <dbReference type="NCBI Taxonomy" id="2778365"/>
    <lineage>
        <taxon>Bacteria</taxon>
        <taxon>Bacillati</taxon>
        <taxon>Chloroflexota</taxon>
        <taxon>Ktedonobacteria</taxon>
        <taxon>Ktedonobacterales</taxon>
        <taxon>Ktedonobacteraceae</taxon>
        <taxon>Ktedonobacter</taxon>
    </lineage>
</organism>
<protein>
    <recommendedName>
        <fullName evidence="1">Translational regulator CsrA</fullName>
    </recommendedName>
</protein>
<keyword evidence="1" id="KW-0810">Translation regulation</keyword>
<dbReference type="Pfam" id="PF02599">
    <property type="entry name" value="CsrA"/>
    <property type="match status" value="1"/>
</dbReference>
<comment type="subunit">
    <text evidence="1">Homodimer; the beta-strands of each monomer intercalate to form a hydrophobic core, while the alpha-helices form wings that extend away from the core.</text>
</comment>
<sequence length="67" mass="7469">MSLNVLVIRRKKGERVILSGNILIEVLEVDEGRAKLGITAPPEVTIVREELLQRKTPLSKPPVTQPE</sequence>
<proteinExistence type="inferred from homology"/>
<dbReference type="HAMAP" id="MF_00167">
    <property type="entry name" value="CsrA"/>
    <property type="match status" value="1"/>
</dbReference>
<reference evidence="2 3" key="1">
    <citation type="journal article" date="2021" name="Int. J. Syst. Evol. Microbiol.">
        <title>Reticulibacter mediterranei gen. nov., sp. nov., within the new family Reticulibacteraceae fam. nov., and Ktedonospora formicarum gen. nov., sp. nov., Ktedonobacter robiniae sp. nov., Dictyobacter formicarum sp. nov. and Dictyobacter arantiisoli sp. nov., belonging to the class Ktedonobacteria.</title>
        <authorList>
            <person name="Yabe S."/>
            <person name="Zheng Y."/>
            <person name="Wang C.M."/>
            <person name="Sakai Y."/>
            <person name="Abe K."/>
            <person name="Yokota A."/>
            <person name="Donadio S."/>
            <person name="Cavaletti L."/>
            <person name="Monciardini P."/>
        </authorList>
    </citation>
    <scope>NUCLEOTIDE SEQUENCE [LARGE SCALE GENOMIC DNA]</scope>
    <source>
        <strain evidence="2 3">SOSP1-30</strain>
    </source>
</reference>
<keyword evidence="1" id="KW-0963">Cytoplasm</keyword>